<organism evidence="1 2">
    <name type="scientific">Methylomicrobium album BG8</name>
    <dbReference type="NCBI Taxonomy" id="686340"/>
    <lineage>
        <taxon>Bacteria</taxon>
        <taxon>Pseudomonadati</taxon>
        <taxon>Pseudomonadota</taxon>
        <taxon>Gammaproteobacteria</taxon>
        <taxon>Methylococcales</taxon>
        <taxon>Methylococcaceae</taxon>
        <taxon>Methylomicrobium</taxon>
    </lineage>
</organism>
<dbReference type="eggNOG" id="ENOG503441Z">
    <property type="taxonomic scope" value="Bacteria"/>
</dbReference>
<sequence>MFTNTWGNYYYGYDDKADKESKSARHWTELLDFYQPDLQAKVTRTITQWNLVVRDHLRNETALRLTTGSETTQIPIKVCDGLPIPLADALKKYDNIAELLLNEQAFTHVSNGLKIADDQFEKLRQLLPCDFSKTELERIGSWFEGIVGQLQKFAIKDELRMLNQDILGAYFFNSPRIEIYWAAIGIYAQLYNISVEGLCLVTLAHELAHAYTHMGKDIDGATWKKADFADADLPLVEGLAQFYTKTVCEKLAPRFPGGLEAYRALLETQSPAYTEHENWIRNHPHLKEAVRFCMIQCRSQGVKSYGQFQDILHQVSGLPFSSVQK</sequence>
<dbReference type="AlphaFoldDB" id="H8GM89"/>
<reference evidence="1 2" key="1">
    <citation type="journal article" date="2013" name="Genome Announc.">
        <title>Genome Sequence of the Obligate Gammaproteobacterial Methanotroph Methylomicrobium album Strain BG8.</title>
        <authorList>
            <person name="Kits K.D."/>
            <person name="Kalyuzhnaya M.G."/>
            <person name="Klotz M.G."/>
            <person name="Jetten M.S."/>
            <person name="Op den Camp H.J."/>
            <person name="Vuilleumier S."/>
            <person name="Bringel F."/>
            <person name="Dispirito A.A."/>
            <person name="Murrell J.C."/>
            <person name="Bruce D."/>
            <person name="Cheng J.F."/>
            <person name="Copeland A."/>
            <person name="Goodwin L."/>
            <person name="Hauser L."/>
            <person name="Lajus A."/>
            <person name="Land M.L."/>
            <person name="Lapidus A."/>
            <person name="Lucas S."/>
            <person name="Medigue C."/>
            <person name="Pitluck S."/>
            <person name="Woyke T."/>
            <person name="Zeytun A."/>
            <person name="Stein L.Y."/>
        </authorList>
    </citation>
    <scope>NUCLEOTIDE SEQUENCE [LARGE SCALE GENOMIC DNA]</scope>
    <source>
        <strain evidence="1 2">BG8</strain>
    </source>
</reference>
<dbReference type="Proteomes" id="UP000005090">
    <property type="component" value="Chromosome"/>
</dbReference>
<evidence type="ECO:0000313" key="2">
    <source>
        <dbReference type="Proteomes" id="UP000005090"/>
    </source>
</evidence>
<dbReference type="EMBL" id="CM001475">
    <property type="protein sequence ID" value="EIC29450.1"/>
    <property type="molecule type" value="Genomic_DNA"/>
</dbReference>
<dbReference type="RefSeq" id="WP_005371303.1">
    <property type="nucleotide sequence ID" value="NZ_CM001475.1"/>
</dbReference>
<proteinExistence type="predicted"/>
<dbReference type="HOGENOM" id="CLU_854737_0_0_6"/>
<protein>
    <submittedName>
        <fullName evidence="1">Uncharacterized protein</fullName>
    </submittedName>
</protein>
<gene>
    <name evidence="1" type="ORF">Metal_1676</name>
</gene>
<name>H8GM89_METAL</name>
<keyword evidence="2" id="KW-1185">Reference proteome</keyword>
<evidence type="ECO:0000313" key="1">
    <source>
        <dbReference type="EMBL" id="EIC29450.1"/>
    </source>
</evidence>
<accession>H8GM89</accession>